<evidence type="ECO:0000256" key="1">
    <source>
        <dbReference type="ARBA" id="ARBA00006315"/>
    </source>
</evidence>
<gene>
    <name evidence="2" type="ORF">CspeluHIS016_0405040</name>
</gene>
<organism evidence="2 3">
    <name type="scientific">Cutaneotrichosporon spelunceum</name>
    <dbReference type="NCBI Taxonomy" id="1672016"/>
    <lineage>
        <taxon>Eukaryota</taxon>
        <taxon>Fungi</taxon>
        <taxon>Dikarya</taxon>
        <taxon>Basidiomycota</taxon>
        <taxon>Agaricomycotina</taxon>
        <taxon>Tremellomycetes</taxon>
        <taxon>Trichosporonales</taxon>
        <taxon>Trichosporonaceae</taxon>
        <taxon>Cutaneotrichosporon</taxon>
    </lineage>
</organism>
<comment type="caution">
    <text evidence="2">The sequence shown here is derived from an EMBL/GenBank/DDBJ whole genome shotgun (WGS) entry which is preliminary data.</text>
</comment>
<dbReference type="Proteomes" id="UP001222932">
    <property type="component" value="Unassembled WGS sequence"/>
</dbReference>
<name>A0AAD3TWB3_9TREE</name>
<comment type="similarity">
    <text evidence="1">Belongs to the MEMO1 family.</text>
</comment>
<dbReference type="PANTHER" id="PTHR11060:SF0">
    <property type="entry name" value="PROTEIN MEMO1"/>
    <property type="match status" value="1"/>
</dbReference>
<proteinExistence type="inferred from homology"/>
<evidence type="ECO:0000313" key="2">
    <source>
        <dbReference type="EMBL" id="GMK57670.1"/>
    </source>
</evidence>
<dbReference type="EMBL" id="BTCM01000004">
    <property type="protein sequence ID" value="GMK57670.1"/>
    <property type="molecule type" value="Genomic_DNA"/>
</dbReference>
<evidence type="ECO:0000313" key="3">
    <source>
        <dbReference type="Proteomes" id="UP001222932"/>
    </source>
</evidence>
<dbReference type="Pfam" id="PF01875">
    <property type="entry name" value="Memo"/>
    <property type="match status" value="1"/>
</dbReference>
<dbReference type="Gene3D" id="3.40.830.10">
    <property type="entry name" value="LigB-like"/>
    <property type="match status" value="1"/>
</dbReference>
<keyword evidence="3" id="KW-1185">Reference proteome</keyword>
<dbReference type="NCBIfam" id="TIGR04336">
    <property type="entry name" value="AmmeMemoSam_B"/>
    <property type="match status" value="1"/>
</dbReference>
<dbReference type="CDD" id="cd07361">
    <property type="entry name" value="MEMO_like"/>
    <property type="match status" value="1"/>
</dbReference>
<reference evidence="2" key="1">
    <citation type="journal article" date="2023" name="BMC Genomics">
        <title>Chromosome-level genome assemblies of Cutaneotrichosporon spp. (Trichosporonales, Basidiomycota) reveal imbalanced evolution between nucleotide sequences and chromosome synteny.</title>
        <authorList>
            <person name="Kobayashi Y."/>
            <person name="Kayamori A."/>
            <person name="Aoki K."/>
            <person name="Shiwa Y."/>
            <person name="Matsutani M."/>
            <person name="Fujita N."/>
            <person name="Sugita T."/>
            <person name="Iwasaki W."/>
            <person name="Tanaka N."/>
            <person name="Takashima M."/>
        </authorList>
    </citation>
    <scope>NUCLEOTIDE SEQUENCE</scope>
    <source>
        <strain evidence="2">HIS016</strain>
    </source>
</reference>
<sequence length="328" mass="35998">MSGVREATHAGSWYTSSGSRLRAELEGYIRKVTPIPALSFTTPLQDAKAIIAPHAGYSYSGPAAAWAYASIPSDKIKRVFLLGPSHHVYLSGIALSRFAAYGTPLGDIPLDLETIAELRGTKLFSEMKPSVDEEEHSLEMHLPYIRQVFGSNNVKLVPLLVGHPPASQTDAISATLAKYWDDPETFFIISSDFCHWGTRFSCTPYYPHAPDPPNPVPPVEGQSAPLSSPPEMVKRFANPGATPIWKSIQYMDHEGMDLLRKPALKGANTICGRNPITVLLNLMQYRYGGKAGAENVHFNFVRYEQSSRCMTGRDSSVSYVSGVLRPSP</sequence>
<dbReference type="PANTHER" id="PTHR11060">
    <property type="entry name" value="PROTEIN MEMO1"/>
    <property type="match status" value="1"/>
</dbReference>
<accession>A0AAD3TWB3</accession>
<dbReference type="HAMAP" id="MF_00055">
    <property type="entry name" value="MEMO1"/>
    <property type="match status" value="1"/>
</dbReference>
<dbReference type="AlphaFoldDB" id="A0AAD3TWB3"/>
<protein>
    <submittedName>
        <fullName evidence="2">Uncharacterized protein</fullName>
    </submittedName>
</protein>
<dbReference type="InterPro" id="IPR002737">
    <property type="entry name" value="MEMO1_fam"/>
</dbReference>
<reference evidence="2" key="2">
    <citation type="submission" date="2023-06" db="EMBL/GenBank/DDBJ databases">
        <authorList>
            <person name="Kobayashi Y."/>
            <person name="Kayamori A."/>
            <person name="Aoki K."/>
            <person name="Shiwa Y."/>
            <person name="Fujita N."/>
            <person name="Sugita T."/>
            <person name="Iwasaki W."/>
            <person name="Tanaka N."/>
            <person name="Takashima M."/>
        </authorList>
    </citation>
    <scope>NUCLEOTIDE SEQUENCE</scope>
    <source>
        <strain evidence="2">HIS016</strain>
    </source>
</reference>